<organism evidence="1 2">
    <name type="scientific">Gemmobacter caeni</name>
    <dbReference type="NCBI Taxonomy" id="589035"/>
    <lineage>
        <taxon>Bacteria</taxon>
        <taxon>Pseudomonadati</taxon>
        <taxon>Pseudomonadota</taxon>
        <taxon>Alphaproteobacteria</taxon>
        <taxon>Rhodobacterales</taxon>
        <taxon>Paracoccaceae</taxon>
        <taxon>Gemmobacter</taxon>
    </lineage>
</organism>
<keyword evidence="2" id="KW-1185">Reference proteome</keyword>
<name>A0A2T6B1K4_9RHOB</name>
<evidence type="ECO:0000313" key="1">
    <source>
        <dbReference type="EMBL" id="PTX49957.1"/>
    </source>
</evidence>
<dbReference type="OrthoDB" id="7866589at2"/>
<gene>
    <name evidence="1" type="ORF">C8N34_106138</name>
</gene>
<comment type="caution">
    <text evidence="1">The sequence shown here is derived from an EMBL/GenBank/DDBJ whole genome shotgun (WGS) entry which is preliminary data.</text>
</comment>
<proteinExistence type="predicted"/>
<evidence type="ECO:0000313" key="2">
    <source>
        <dbReference type="Proteomes" id="UP000244224"/>
    </source>
</evidence>
<dbReference type="EMBL" id="QBKP01000006">
    <property type="protein sequence ID" value="PTX49957.1"/>
    <property type="molecule type" value="Genomic_DNA"/>
</dbReference>
<dbReference type="Proteomes" id="UP000244224">
    <property type="component" value="Unassembled WGS sequence"/>
</dbReference>
<accession>A0A2T6B1K4</accession>
<protein>
    <submittedName>
        <fullName evidence="1">Uncharacterized protein</fullName>
    </submittedName>
</protein>
<dbReference type="AlphaFoldDB" id="A0A2T6B1K4"/>
<dbReference type="RefSeq" id="WP_054301506.1">
    <property type="nucleotide sequence ID" value="NZ_QBKP01000006.1"/>
</dbReference>
<sequence>MSARASRIDRNAALRAFVLDHIERHSLSAISALITLNFPPDLWVSRSSLSDWWQKNRHLHQKPATDSDT</sequence>
<reference evidence="1 2" key="1">
    <citation type="submission" date="2018-04" db="EMBL/GenBank/DDBJ databases">
        <title>Genomic Encyclopedia of Archaeal and Bacterial Type Strains, Phase II (KMG-II): from individual species to whole genera.</title>
        <authorList>
            <person name="Goeker M."/>
        </authorList>
    </citation>
    <scope>NUCLEOTIDE SEQUENCE [LARGE SCALE GENOMIC DNA]</scope>
    <source>
        <strain evidence="1 2">DSM 21823</strain>
    </source>
</reference>